<feature type="transmembrane region" description="Helical" evidence="4">
    <location>
        <begin position="297"/>
        <end position="317"/>
    </location>
</feature>
<keyword evidence="6" id="KW-1185">Reference proteome</keyword>
<dbReference type="InterPro" id="IPR050327">
    <property type="entry name" value="Proton-linked_MCT"/>
</dbReference>
<dbReference type="InterPro" id="IPR036259">
    <property type="entry name" value="MFS_trans_sf"/>
</dbReference>
<dbReference type="Proteomes" id="UP000193986">
    <property type="component" value="Unassembled WGS sequence"/>
</dbReference>
<feature type="transmembrane region" description="Helical" evidence="4">
    <location>
        <begin position="161"/>
        <end position="180"/>
    </location>
</feature>
<reference evidence="5 6" key="1">
    <citation type="submission" date="2016-07" db="EMBL/GenBank/DDBJ databases">
        <title>Pervasive Adenine N6-methylation of Active Genes in Fungi.</title>
        <authorList>
            <consortium name="DOE Joint Genome Institute"/>
            <person name="Mondo S.J."/>
            <person name="Dannebaum R.O."/>
            <person name="Kuo R.C."/>
            <person name="Labutti K."/>
            <person name="Haridas S."/>
            <person name="Kuo A."/>
            <person name="Salamov A."/>
            <person name="Ahrendt S.R."/>
            <person name="Lipzen A."/>
            <person name="Sullivan W."/>
            <person name="Andreopoulos W.B."/>
            <person name="Clum A."/>
            <person name="Lindquist E."/>
            <person name="Daum C."/>
            <person name="Ramamoorthy G.K."/>
            <person name="Gryganskyi A."/>
            <person name="Culley D."/>
            <person name="Magnuson J.K."/>
            <person name="James T.Y."/>
            <person name="O'Malley M.A."/>
            <person name="Stajich J.E."/>
            <person name="Spatafora J.W."/>
            <person name="Visel A."/>
            <person name="Grigoriev I.V."/>
        </authorList>
    </citation>
    <scope>NUCLEOTIDE SEQUENCE [LARGE SCALE GENOMIC DNA]</scope>
    <source>
        <strain evidence="5 6">68-887.2</strain>
    </source>
</reference>
<accession>A0A1Y2B7I3</accession>
<dbReference type="GO" id="GO:0022857">
    <property type="term" value="F:transmembrane transporter activity"/>
    <property type="evidence" value="ECO:0007669"/>
    <property type="project" value="InterPro"/>
</dbReference>
<comment type="subcellular location">
    <subcellularLocation>
        <location evidence="1">Membrane</location>
        <topology evidence="1">Multi-pass membrane protein</topology>
    </subcellularLocation>
</comment>
<gene>
    <name evidence="5" type="ORF">BCR39DRAFT_528352</name>
</gene>
<evidence type="ECO:0000256" key="3">
    <source>
        <dbReference type="SAM" id="MobiDB-lite"/>
    </source>
</evidence>
<evidence type="ECO:0000256" key="1">
    <source>
        <dbReference type="ARBA" id="ARBA00004141"/>
    </source>
</evidence>
<feature type="compositionally biased region" description="Basic and acidic residues" evidence="3">
    <location>
        <begin position="19"/>
        <end position="33"/>
    </location>
</feature>
<comment type="similarity">
    <text evidence="2">Belongs to the major facilitator superfamily. Monocarboxylate porter (TC 2.A.1.13) family.</text>
</comment>
<feature type="transmembrane region" description="Helical" evidence="4">
    <location>
        <begin position="384"/>
        <end position="404"/>
    </location>
</feature>
<dbReference type="AlphaFoldDB" id="A0A1Y2B7I3"/>
<organism evidence="5 6">
    <name type="scientific">Naematelia encephala</name>
    <dbReference type="NCBI Taxonomy" id="71784"/>
    <lineage>
        <taxon>Eukaryota</taxon>
        <taxon>Fungi</taxon>
        <taxon>Dikarya</taxon>
        <taxon>Basidiomycota</taxon>
        <taxon>Agaricomycotina</taxon>
        <taxon>Tremellomycetes</taxon>
        <taxon>Tremellales</taxon>
        <taxon>Naemateliaceae</taxon>
        <taxon>Naematelia</taxon>
    </lineage>
</organism>
<evidence type="ECO:0000313" key="6">
    <source>
        <dbReference type="Proteomes" id="UP000193986"/>
    </source>
</evidence>
<keyword evidence="4" id="KW-0812">Transmembrane</keyword>
<feature type="transmembrane region" description="Helical" evidence="4">
    <location>
        <begin position="358"/>
        <end position="378"/>
    </location>
</feature>
<dbReference type="GO" id="GO:0016020">
    <property type="term" value="C:membrane"/>
    <property type="evidence" value="ECO:0007669"/>
    <property type="project" value="UniProtKB-SubCell"/>
</dbReference>
<dbReference type="CDD" id="cd17352">
    <property type="entry name" value="MFS_MCT_SLC16"/>
    <property type="match status" value="1"/>
</dbReference>
<dbReference type="Gene3D" id="1.20.1250.20">
    <property type="entry name" value="MFS general substrate transporter like domains"/>
    <property type="match status" value="2"/>
</dbReference>
<feature type="transmembrane region" description="Helical" evidence="4">
    <location>
        <begin position="132"/>
        <end position="154"/>
    </location>
</feature>
<feature type="transmembrane region" description="Helical" evidence="4">
    <location>
        <begin position="416"/>
        <end position="442"/>
    </location>
</feature>
<dbReference type="Pfam" id="PF07690">
    <property type="entry name" value="MFS_1"/>
    <property type="match status" value="1"/>
</dbReference>
<comment type="caution">
    <text evidence="5">The sequence shown here is derived from an EMBL/GenBank/DDBJ whole genome shotgun (WGS) entry which is preliminary data.</text>
</comment>
<sequence length="482" mass="51528">MSMSIEKKTESVQSPTFVHAEHQDDKPTTRDVDELGFASGSGNGRVKDMPSDNDVVLRTILSAEAGVGCRCAECVAQEEEVADRLSPGRKGWINLAGAVTVNAICYGMTNSFGVFQSYYTTDLIPQTSSTSISWIGSLQLCLCPLLGCISGPLFDAGYLRPLIGFGGALYVFCLMMTSLGHAYWHFLLAHGIGVGLGMGLMFSPSVATISHHFGKTRYRTLAFGCQAAGSSLGGIVFPIMLRFLFPKVGFGWAVRIMAFVVLCVVIFAFFTLSSIHVPRKKLAILSPTVFRDKGYDLYVLGVGLISLTIYCPLTFGVTYARSRGMAAGLASYSLAIANGCSIVGRILPLIVAQKFGPLNVLTLFAALSAVMLFSWTTARTIPAVLVYDAFYGITCGAYAAAVNPSAASFAKEPDQVGLYLGMAFFTTSFFWLAGTPITAALIGSKDNYLPGSMFCGAVVILGAVSCAFARWLASRDRGTNWV</sequence>
<dbReference type="PANTHER" id="PTHR11360:SF234">
    <property type="entry name" value="MFS-TYPE TRANSPORTER DBAD-RELATED"/>
    <property type="match status" value="1"/>
</dbReference>
<dbReference type="EMBL" id="MCFC01000018">
    <property type="protein sequence ID" value="ORY30793.1"/>
    <property type="molecule type" value="Genomic_DNA"/>
</dbReference>
<dbReference type="OrthoDB" id="6509908at2759"/>
<dbReference type="PANTHER" id="PTHR11360">
    <property type="entry name" value="MONOCARBOXYLATE TRANSPORTER"/>
    <property type="match status" value="1"/>
</dbReference>
<name>A0A1Y2B7I3_9TREE</name>
<evidence type="ECO:0000313" key="5">
    <source>
        <dbReference type="EMBL" id="ORY30793.1"/>
    </source>
</evidence>
<proteinExistence type="inferred from homology"/>
<feature type="transmembrane region" description="Helical" evidence="4">
    <location>
        <begin position="221"/>
        <end position="244"/>
    </location>
</feature>
<feature type="region of interest" description="Disordered" evidence="3">
    <location>
        <begin position="1"/>
        <end position="44"/>
    </location>
</feature>
<feature type="transmembrane region" description="Helical" evidence="4">
    <location>
        <begin position="186"/>
        <end position="209"/>
    </location>
</feature>
<protein>
    <submittedName>
        <fullName evidence="5">Major facilitator superfamily domain-containing protein</fullName>
    </submittedName>
</protein>
<evidence type="ECO:0000256" key="4">
    <source>
        <dbReference type="SAM" id="Phobius"/>
    </source>
</evidence>
<keyword evidence="4" id="KW-0472">Membrane</keyword>
<feature type="compositionally biased region" description="Basic and acidic residues" evidence="3">
    <location>
        <begin position="1"/>
        <end position="10"/>
    </location>
</feature>
<feature type="transmembrane region" description="Helical" evidence="4">
    <location>
        <begin position="329"/>
        <end position="351"/>
    </location>
</feature>
<keyword evidence="4" id="KW-1133">Transmembrane helix</keyword>
<evidence type="ECO:0000256" key="2">
    <source>
        <dbReference type="ARBA" id="ARBA00006727"/>
    </source>
</evidence>
<feature type="transmembrane region" description="Helical" evidence="4">
    <location>
        <begin position="256"/>
        <end position="277"/>
    </location>
</feature>
<dbReference type="InterPro" id="IPR011701">
    <property type="entry name" value="MFS"/>
</dbReference>
<dbReference type="InParanoid" id="A0A1Y2B7I3"/>
<dbReference type="SUPFAM" id="SSF103473">
    <property type="entry name" value="MFS general substrate transporter"/>
    <property type="match status" value="1"/>
</dbReference>
<feature type="transmembrane region" description="Helical" evidence="4">
    <location>
        <begin position="448"/>
        <end position="473"/>
    </location>
</feature>
<feature type="transmembrane region" description="Helical" evidence="4">
    <location>
        <begin position="92"/>
        <end position="112"/>
    </location>
</feature>